<comment type="similarity">
    <text evidence="6">Belongs to the terpene synthase family. 2-methylisoborneol synthase subfamily.</text>
</comment>
<evidence type="ECO:0000256" key="4">
    <source>
        <dbReference type="ARBA" id="ARBA00023239"/>
    </source>
</evidence>
<evidence type="ECO:0000256" key="8">
    <source>
        <dbReference type="SAM" id="MobiDB-lite"/>
    </source>
</evidence>
<gene>
    <name evidence="9" type="ORF">SSQG_00350</name>
</gene>
<dbReference type="InterPro" id="IPR047945">
    <property type="entry name" value="MIB_synthase"/>
</dbReference>
<dbReference type="PANTHER" id="PTHR35201:SF4">
    <property type="entry name" value="BETA-PINACENE SYNTHASE-RELATED"/>
    <property type="match status" value="1"/>
</dbReference>
<dbReference type="Gene3D" id="1.10.600.10">
    <property type="entry name" value="Farnesyl Diphosphate Synthase"/>
    <property type="match status" value="1"/>
</dbReference>
<evidence type="ECO:0000256" key="7">
    <source>
        <dbReference type="RuleBase" id="RU366034"/>
    </source>
</evidence>
<evidence type="ECO:0000256" key="3">
    <source>
        <dbReference type="ARBA" id="ARBA00022842"/>
    </source>
</evidence>
<accession>D9X679</accession>
<evidence type="ECO:0000256" key="6">
    <source>
        <dbReference type="ARBA" id="ARBA00035653"/>
    </source>
</evidence>
<name>D9X679_STRVT</name>
<dbReference type="GO" id="GO:0046872">
    <property type="term" value="F:metal ion binding"/>
    <property type="evidence" value="ECO:0007669"/>
    <property type="project" value="UniProtKB-KW"/>
</dbReference>
<protein>
    <recommendedName>
        <fullName evidence="7">Terpene synthase</fullName>
        <ecNumber evidence="7">4.2.3.-</ecNumber>
    </recommendedName>
</protein>
<evidence type="ECO:0000256" key="1">
    <source>
        <dbReference type="ARBA" id="ARBA00001946"/>
    </source>
</evidence>
<proteinExistence type="inferred from homology"/>
<dbReference type="HOGENOM" id="CLU_047127_0_0_11"/>
<comment type="cofactor">
    <cofactor evidence="1 7">
        <name>Mg(2+)</name>
        <dbReference type="ChEBI" id="CHEBI:18420"/>
    </cofactor>
</comment>
<dbReference type="STRING" id="591159.SSQG_00350"/>
<dbReference type="eggNOG" id="COG3170">
    <property type="taxonomic scope" value="Bacteria"/>
</dbReference>
<dbReference type="SUPFAM" id="SSF48576">
    <property type="entry name" value="Terpenoid synthases"/>
    <property type="match status" value="1"/>
</dbReference>
<evidence type="ECO:0000256" key="2">
    <source>
        <dbReference type="ARBA" id="ARBA00022723"/>
    </source>
</evidence>
<keyword evidence="10" id="KW-1185">Reference proteome</keyword>
<evidence type="ECO:0000313" key="10">
    <source>
        <dbReference type="Proteomes" id="UP000004184"/>
    </source>
</evidence>
<keyword evidence="2 7" id="KW-0479">Metal-binding</keyword>
<dbReference type="EMBL" id="GG657757">
    <property type="protein sequence ID" value="EFL29832.1"/>
    <property type="molecule type" value="Genomic_DNA"/>
</dbReference>
<reference evidence="10" key="1">
    <citation type="submission" date="2009-02" db="EMBL/GenBank/DDBJ databases">
        <title>Annotation of Streptomyces viridochromogenes strain DSM 40736.</title>
        <authorList>
            <consortium name="The Broad Institute Genome Sequencing Platform"/>
            <consortium name="Broad Institute Microbial Sequencing Center"/>
            <person name="Fischbach M."/>
            <person name="Godfrey P."/>
            <person name="Ward D."/>
            <person name="Young S."/>
            <person name="Zeng Q."/>
            <person name="Koehrsen M."/>
            <person name="Alvarado L."/>
            <person name="Berlin A.M."/>
            <person name="Bochicchio J."/>
            <person name="Borenstein D."/>
            <person name="Chapman S.B."/>
            <person name="Chen Z."/>
            <person name="Engels R."/>
            <person name="Freedman E."/>
            <person name="Gellesch M."/>
            <person name="Goldberg J."/>
            <person name="Griggs A."/>
            <person name="Gujja S."/>
            <person name="Heilman E.R."/>
            <person name="Heiman D.I."/>
            <person name="Hepburn T.A."/>
            <person name="Howarth C."/>
            <person name="Jen D."/>
            <person name="Larson L."/>
            <person name="Lewis B."/>
            <person name="Mehta T."/>
            <person name="Park D."/>
            <person name="Pearson M."/>
            <person name="Richards J."/>
            <person name="Roberts A."/>
            <person name="Saif S."/>
            <person name="Shea T.D."/>
            <person name="Shenoy N."/>
            <person name="Sisk P."/>
            <person name="Stolte C."/>
            <person name="Sykes S.N."/>
            <person name="Thomson T."/>
            <person name="Walk T."/>
            <person name="White J."/>
            <person name="Yandava C."/>
            <person name="Straight P."/>
            <person name="Clardy J."/>
            <person name="Hung D."/>
            <person name="Kolter R."/>
            <person name="Mekalanos J."/>
            <person name="Walker S."/>
            <person name="Walsh C.T."/>
            <person name="Wieland-Brown L.C."/>
            <person name="Haas B."/>
            <person name="Nusbaum C."/>
            <person name="Birren B."/>
        </authorList>
    </citation>
    <scope>NUCLEOTIDE SEQUENCE [LARGE SCALE GENOMIC DNA]</scope>
    <source>
        <strain evidence="10">DSM 40736 / JCM 4977 / BCRC 1201 / Tue 494</strain>
    </source>
</reference>
<keyword evidence="4 7" id="KW-0456">Lyase</keyword>
<feature type="compositionally biased region" description="Pro residues" evidence="8">
    <location>
        <begin position="11"/>
        <end position="29"/>
    </location>
</feature>
<dbReference type="GO" id="GO:0010333">
    <property type="term" value="F:terpene synthase activity"/>
    <property type="evidence" value="ECO:0007669"/>
    <property type="project" value="InterPro"/>
</dbReference>
<dbReference type="AlphaFoldDB" id="D9X679"/>
<dbReference type="Proteomes" id="UP000004184">
    <property type="component" value="Unassembled WGS sequence"/>
</dbReference>
<dbReference type="InterPro" id="IPR034686">
    <property type="entry name" value="Terpene_cyclase-like_2"/>
</dbReference>
<dbReference type="EC" id="4.2.3.-" evidence="7"/>
<keyword evidence="3 7" id="KW-0460">Magnesium</keyword>
<dbReference type="GO" id="GO:0042214">
    <property type="term" value="P:terpene metabolic process"/>
    <property type="evidence" value="ECO:0007669"/>
    <property type="project" value="InterPro"/>
</dbReference>
<evidence type="ECO:0000313" key="9">
    <source>
        <dbReference type="EMBL" id="EFL29832.1"/>
    </source>
</evidence>
<dbReference type="NCBIfam" id="NF041167">
    <property type="entry name" value="f2_encap_cargo2"/>
    <property type="match status" value="1"/>
</dbReference>
<dbReference type="Pfam" id="PF19086">
    <property type="entry name" value="Terpene_syn_C_2"/>
    <property type="match status" value="1"/>
</dbReference>
<dbReference type="PANTHER" id="PTHR35201">
    <property type="entry name" value="TERPENE SYNTHASE"/>
    <property type="match status" value="1"/>
</dbReference>
<sequence>MERSTSVNTPLTPPAPSPGFTPPSPPSGPPSVTRGGHPRPGEPVPGLRHRPAVPPDPEKVEEIDRRLEAWAHELKLFPPAWTGDFAGFQFGRAVVLQHPGAADLDRLTVAGELLLAENLVDSCYCSEDEDRGGSSRGLGGRLVIAQSALDPYHGPPEVEREWRRGLTADGPLRSYHCALRDYAAFATPSQTNRFVHDVARLHLGYVAEAAWAQTRYTPRVWEYLVMRQFNNFRPCLSIVDAVDGWELPEAVYARPEIQRITALACNATTIVNDLYSFTKELAGDPDHLNLPLVVAAEERCGLKAAYLKAVEIHNQIMDAFEEESAALSAGSPLVERYARGLASWVSGNHEWHATNTHRYHLPNYW</sequence>
<feature type="region of interest" description="Disordered" evidence="8">
    <location>
        <begin position="1"/>
        <end position="59"/>
    </location>
</feature>
<evidence type="ECO:0000256" key="5">
    <source>
        <dbReference type="ARBA" id="ARBA00035573"/>
    </source>
</evidence>
<organism evidence="9 10">
    <name type="scientific">Streptomyces viridochromogenes (strain DSM 40736 / JCM 4977 / BCRC 1201 / Tue 494)</name>
    <dbReference type="NCBI Taxonomy" id="591159"/>
    <lineage>
        <taxon>Bacteria</taxon>
        <taxon>Bacillati</taxon>
        <taxon>Actinomycetota</taxon>
        <taxon>Actinomycetes</taxon>
        <taxon>Kitasatosporales</taxon>
        <taxon>Streptomycetaceae</taxon>
        <taxon>Streptomyces</taxon>
    </lineage>
</organism>
<dbReference type="InterPro" id="IPR008949">
    <property type="entry name" value="Isoprenoid_synthase_dom_sf"/>
</dbReference>
<comment type="catalytic activity">
    <reaction evidence="5">
        <text>(E)-2-methylgeranyl diphosphate + H2O = 2-methylisoborneol + diphosphate</text>
        <dbReference type="Rhea" id="RHEA:32571"/>
        <dbReference type="ChEBI" id="CHEBI:15377"/>
        <dbReference type="ChEBI" id="CHEBI:33019"/>
        <dbReference type="ChEBI" id="CHEBI:61984"/>
        <dbReference type="ChEBI" id="CHEBI:61987"/>
        <dbReference type="EC" id="4.2.3.118"/>
    </reaction>
</comment>